<dbReference type="Proteomes" id="UP000000591">
    <property type="component" value="Chromosome VI"/>
</dbReference>
<sequence>MDGWPAEIWMEICKLLGPADLFRLRLCSTKLNRIVCDCSEVWHGMCTERWLAEEAMEAIVQGSTRNTAGPGEDWFQYFRFRSNVDARLARAVAELGTLEHGEGFWQAFWGVFRFRRHMVPFLRRETAGGYSVGRSLRQQCLAQRLLTTLRHGAVFACIDGTQREGEGRAMVIAEEALFVPIAAMDPCFDRLLAHRAAFFAAVQEQVQRDYGAMEQFHKFPDTIRVDKLVTYIWRVFERVCVYPPNQQRCHLEDIMLLRVYCGEARGHPLLLMAIVQAVAARYGVQTLLCEQVLIIIDRKLRGGQSYLMIPLRGNAKPRIFTRRRLLDTMRHTIPNIADPRSLALARFLTPLTKRAGAEKIFKDWSIYCDKSIWRTIPDHSPNGILRYLPHSCTPMDESIFEYFIVYWKTATANHSTNNIFHTVLLKQFETILVKKYPGDAIHFVDCREQLMDSIIEMSFRESICEHVSMQHIHKVPEMGCIVRQKNSGSLSVVIGGKKTDMDTYLVIMDIIGNYNVVHGDDVEVTREYSWDLILKLMSMSDLGIYFERWDKESKRLVLNKQLQEMITPA</sequence>
<organism evidence="2 3">
    <name type="scientific">Eremothecium gossypii (strain ATCC 10895 / CBS 109.51 / FGSC 9923 / NRRL Y-1056)</name>
    <name type="common">Yeast</name>
    <name type="synonym">Ashbya gossypii</name>
    <dbReference type="NCBI Taxonomy" id="284811"/>
    <lineage>
        <taxon>Eukaryota</taxon>
        <taxon>Fungi</taxon>
        <taxon>Dikarya</taxon>
        <taxon>Ascomycota</taxon>
        <taxon>Saccharomycotina</taxon>
        <taxon>Saccharomycetes</taxon>
        <taxon>Saccharomycetales</taxon>
        <taxon>Saccharomycetaceae</taxon>
        <taxon>Eremothecium</taxon>
    </lineage>
</organism>
<gene>
    <name evidence="2" type="ORF">AGOS_AFR582W</name>
</gene>
<evidence type="ECO:0000313" key="2">
    <source>
        <dbReference type="EMBL" id="AAS53953.1"/>
    </source>
</evidence>
<evidence type="ECO:0000313" key="3">
    <source>
        <dbReference type="Proteomes" id="UP000000591"/>
    </source>
</evidence>
<dbReference type="SUPFAM" id="SSF81383">
    <property type="entry name" value="F-box domain"/>
    <property type="match status" value="1"/>
</dbReference>
<dbReference type="PROSITE" id="PS50181">
    <property type="entry name" value="FBOX"/>
    <property type="match status" value="1"/>
</dbReference>
<dbReference type="InterPro" id="IPR036047">
    <property type="entry name" value="F-box-like_dom_sf"/>
</dbReference>
<dbReference type="Pfam" id="PF00646">
    <property type="entry name" value="F-box"/>
    <property type="match status" value="1"/>
</dbReference>
<evidence type="ECO:0000259" key="1">
    <source>
        <dbReference type="PROSITE" id="PS50181"/>
    </source>
</evidence>
<reference evidence="2 3" key="1">
    <citation type="journal article" date="2004" name="Science">
        <title>The Ashbya gossypii genome as a tool for mapping the ancient Saccharomyces cerevisiae genome.</title>
        <authorList>
            <person name="Dietrich F.S."/>
            <person name="Voegeli S."/>
            <person name="Brachat S."/>
            <person name="Lerch A."/>
            <person name="Gates K."/>
            <person name="Steiner S."/>
            <person name="Mohr C."/>
            <person name="Pohlmann R."/>
            <person name="Luedi P."/>
            <person name="Choi S."/>
            <person name="Wing R.A."/>
            <person name="Flavier A."/>
            <person name="Gaffney T.D."/>
            <person name="Philippsen P."/>
        </authorList>
    </citation>
    <scope>NUCLEOTIDE SEQUENCE [LARGE SCALE GENOMIC DNA]</scope>
    <source>
        <strain evidence="3">ATCC 10895 / CBS 109.51 / FGSC 9923 / NRRL Y-1056</strain>
    </source>
</reference>
<proteinExistence type="predicted"/>
<dbReference type="FunCoup" id="Q752J3">
    <property type="interactions" value="84"/>
</dbReference>
<dbReference type="RefSeq" id="NP_986129.1">
    <property type="nucleotide sequence ID" value="NM_212265.1"/>
</dbReference>
<feature type="domain" description="F-box" evidence="1">
    <location>
        <begin position="1"/>
        <end position="45"/>
    </location>
</feature>
<dbReference type="AlphaFoldDB" id="Q752J3"/>
<dbReference type="eggNOG" id="ENOG502QU21">
    <property type="taxonomic scope" value="Eukaryota"/>
</dbReference>
<keyword evidence="3" id="KW-1185">Reference proteome</keyword>
<dbReference type="InterPro" id="IPR001810">
    <property type="entry name" value="F-box_dom"/>
</dbReference>
<dbReference type="OMA" id="CHLEDIM"/>
<dbReference type="HOGENOM" id="CLU_477498_0_0_1"/>
<dbReference type="GeneID" id="4622412"/>
<dbReference type="KEGG" id="ago:AGOS_AFR582W"/>
<dbReference type="OrthoDB" id="550575at2759"/>
<accession>Q752J3</accession>
<protein>
    <submittedName>
        <fullName evidence="2">AFR582Wp</fullName>
    </submittedName>
</protein>
<dbReference type="InParanoid" id="Q752J3"/>
<dbReference type="EMBL" id="AE016819">
    <property type="protein sequence ID" value="AAS53953.1"/>
    <property type="molecule type" value="Genomic_DNA"/>
</dbReference>
<dbReference type="STRING" id="284811.Q752J3"/>
<name>Q752J3_EREGS</name>
<dbReference type="Gene3D" id="1.20.1280.50">
    <property type="match status" value="1"/>
</dbReference>
<reference evidence="3" key="2">
    <citation type="journal article" date="2013" name="G3 (Bethesda)">
        <title>Genomes of Ashbya fungi isolated from insects reveal four mating-type loci, numerous translocations, lack of transposons, and distinct gene duplications.</title>
        <authorList>
            <person name="Dietrich F.S."/>
            <person name="Voegeli S."/>
            <person name="Kuo S."/>
            <person name="Philippsen P."/>
        </authorList>
    </citation>
    <scope>GENOME REANNOTATION</scope>
    <source>
        <strain evidence="3">ATCC 10895 / CBS 109.51 / FGSC 9923 / NRRL Y-1056</strain>
    </source>
</reference>